<dbReference type="FunFam" id="1.20.1050.80:FF:000001">
    <property type="entry name" value="GTPase-activating protein and VPS9 domain-containing protein 1 isoform X1"/>
    <property type="match status" value="1"/>
</dbReference>
<dbReference type="SUPFAM" id="SSF109993">
    <property type="entry name" value="VPS9 domain"/>
    <property type="match status" value="1"/>
</dbReference>
<dbReference type="GO" id="GO:0005829">
    <property type="term" value="C:cytosol"/>
    <property type="evidence" value="ECO:0007669"/>
    <property type="project" value="TreeGrafter"/>
</dbReference>
<evidence type="ECO:0000256" key="3">
    <source>
        <dbReference type="ARBA" id="ARBA00022468"/>
    </source>
</evidence>
<evidence type="ECO:0000256" key="8">
    <source>
        <dbReference type="ARBA" id="ARBA00068997"/>
    </source>
</evidence>
<dbReference type="PANTHER" id="PTHR23101">
    <property type="entry name" value="RAB GDP/GTP EXCHANGE FACTOR"/>
    <property type="match status" value="1"/>
</dbReference>
<dbReference type="GO" id="GO:0006897">
    <property type="term" value="P:endocytosis"/>
    <property type="evidence" value="ECO:0007669"/>
    <property type="project" value="UniProtKB-KW"/>
</dbReference>
<dbReference type="SMART" id="SM00167">
    <property type="entry name" value="VPS9"/>
    <property type="match status" value="1"/>
</dbReference>
<organism evidence="10">
    <name type="scientific">Timema poppense</name>
    <name type="common">Walking stick</name>
    <dbReference type="NCBI Taxonomy" id="170557"/>
    <lineage>
        <taxon>Eukaryota</taxon>
        <taxon>Metazoa</taxon>
        <taxon>Ecdysozoa</taxon>
        <taxon>Arthropoda</taxon>
        <taxon>Hexapoda</taxon>
        <taxon>Insecta</taxon>
        <taxon>Pterygota</taxon>
        <taxon>Neoptera</taxon>
        <taxon>Polyneoptera</taxon>
        <taxon>Phasmatodea</taxon>
        <taxon>Timematodea</taxon>
        <taxon>Timematoidea</taxon>
        <taxon>Timematidae</taxon>
        <taxon>Timema</taxon>
    </lineage>
</organism>
<dbReference type="InterPro" id="IPR037191">
    <property type="entry name" value="VPS9_dom_sf"/>
</dbReference>
<evidence type="ECO:0000256" key="7">
    <source>
        <dbReference type="ARBA" id="ARBA00053914"/>
    </source>
</evidence>
<protein>
    <recommendedName>
        <fullName evidence="8">Receptor-mediated endocytosis protein 6 homolog</fullName>
    </recommendedName>
</protein>
<dbReference type="PROSITE" id="PS51205">
    <property type="entry name" value="VPS9"/>
    <property type="match status" value="1"/>
</dbReference>
<sequence>MFHYECPWPSAQAEIAAISAYKTPRDKLQCVFRCATTIMNLLAMACERGVPAADDFVPVLVYVLIKANPPSLLSTVQYVNSFYGSRLEGEEQYWWIQFCSAIEFIKTMDYND</sequence>
<gene>
    <name evidence="10" type="ORF">TPSB3V08_LOCUS11865</name>
</gene>
<dbReference type="GO" id="GO:0005096">
    <property type="term" value="F:GTPase activator activity"/>
    <property type="evidence" value="ECO:0007669"/>
    <property type="project" value="UniProtKB-KW"/>
</dbReference>
<evidence type="ECO:0000256" key="1">
    <source>
        <dbReference type="ARBA" id="ARBA00004170"/>
    </source>
</evidence>
<keyword evidence="6" id="KW-0472">Membrane</keyword>
<comment type="similarity">
    <text evidence="2">Belongs to the GAPVD1 family.</text>
</comment>
<dbReference type="InterPro" id="IPR045046">
    <property type="entry name" value="Vps9-like"/>
</dbReference>
<reference evidence="10" key="1">
    <citation type="submission" date="2020-11" db="EMBL/GenBank/DDBJ databases">
        <authorList>
            <person name="Tran Van P."/>
        </authorList>
    </citation>
    <scope>NUCLEOTIDE SEQUENCE</scope>
</reference>
<evidence type="ECO:0000256" key="5">
    <source>
        <dbReference type="ARBA" id="ARBA00022658"/>
    </source>
</evidence>
<accession>A0A7R9HD89</accession>
<dbReference type="GO" id="GO:0030139">
    <property type="term" value="C:endocytic vesicle"/>
    <property type="evidence" value="ECO:0007669"/>
    <property type="project" value="TreeGrafter"/>
</dbReference>
<name>A0A7R9HD89_TIMPO</name>
<dbReference type="GO" id="GO:0051049">
    <property type="term" value="P:regulation of transport"/>
    <property type="evidence" value="ECO:0007669"/>
    <property type="project" value="UniProtKB-ARBA"/>
</dbReference>
<dbReference type="PANTHER" id="PTHR23101:SF25">
    <property type="entry name" value="GTPASE-ACTIVATING PROTEIN AND VPS9 DOMAIN-CONTAINING PROTEIN 1"/>
    <property type="match status" value="1"/>
</dbReference>
<proteinExistence type="inferred from homology"/>
<feature type="domain" description="VPS9" evidence="9">
    <location>
        <begin position="1"/>
        <end position="112"/>
    </location>
</feature>
<dbReference type="EMBL" id="OD014111">
    <property type="protein sequence ID" value="CAD7417559.1"/>
    <property type="molecule type" value="Genomic_DNA"/>
</dbReference>
<evidence type="ECO:0000259" key="9">
    <source>
        <dbReference type="PROSITE" id="PS51205"/>
    </source>
</evidence>
<evidence type="ECO:0000256" key="2">
    <source>
        <dbReference type="ARBA" id="ARBA00008489"/>
    </source>
</evidence>
<dbReference type="Pfam" id="PF02204">
    <property type="entry name" value="VPS9"/>
    <property type="match status" value="1"/>
</dbReference>
<dbReference type="GO" id="GO:0005085">
    <property type="term" value="F:guanyl-nucleotide exchange factor activity"/>
    <property type="evidence" value="ECO:0007669"/>
    <property type="project" value="UniProtKB-KW"/>
</dbReference>
<dbReference type="InterPro" id="IPR003123">
    <property type="entry name" value="VPS9"/>
</dbReference>
<dbReference type="GO" id="GO:0016020">
    <property type="term" value="C:membrane"/>
    <property type="evidence" value="ECO:0007669"/>
    <property type="project" value="UniProtKB-SubCell"/>
</dbReference>
<dbReference type="AlphaFoldDB" id="A0A7R9HD89"/>
<comment type="function">
    <text evidence="7">Acts both as a GTPase-activating protein (GAP) and a guanine nucleotide exchange factor (GEF), and participates in endocytosis.</text>
</comment>
<evidence type="ECO:0000256" key="6">
    <source>
        <dbReference type="ARBA" id="ARBA00023136"/>
    </source>
</evidence>
<keyword evidence="5" id="KW-0344">Guanine-nucleotide releasing factor</keyword>
<evidence type="ECO:0000256" key="4">
    <source>
        <dbReference type="ARBA" id="ARBA00022583"/>
    </source>
</evidence>
<comment type="subcellular location">
    <subcellularLocation>
        <location evidence="1">Membrane</location>
        <topology evidence="1">Peripheral membrane protein</topology>
    </subcellularLocation>
</comment>
<dbReference type="Gene3D" id="1.20.1050.80">
    <property type="entry name" value="VPS9 domain"/>
    <property type="match status" value="1"/>
</dbReference>
<keyword evidence="4" id="KW-0254">Endocytosis</keyword>
<dbReference type="GO" id="GO:0031267">
    <property type="term" value="F:small GTPase binding"/>
    <property type="evidence" value="ECO:0007669"/>
    <property type="project" value="TreeGrafter"/>
</dbReference>
<keyword evidence="3" id="KW-0343">GTPase activation</keyword>
<evidence type="ECO:0000313" key="10">
    <source>
        <dbReference type="EMBL" id="CAD7417559.1"/>
    </source>
</evidence>